<proteinExistence type="predicted"/>
<evidence type="ECO:0000259" key="1">
    <source>
        <dbReference type="Pfam" id="PF00583"/>
    </source>
</evidence>
<evidence type="ECO:0000313" key="3">
    <source>
        <dbReference type="Proteomes" id="UP001629113"/>
    </source>
</evidence>
<keyword evidence="3" id="KW-1185">Reference proteome</keyword>
<organism evidence="2 3">
    <name type="scientific">Phlyctema vagabunda</name>
    <dbReference type="NCBI Taxonomy" id="108571"/>
    <lineage>
        <taxon>Eukaryota</taxon>
        <taxon>Fungi</taxon>
        <taxon>Dikarya</taxon>
        <taxon>Ascomycota</taxon>
        <taxon>Pezizomycotina</taxon>
        <taxon>Leotiomycetes</taxon>
        <taxon>Helotiales</taxon>
        <taxon>Dermateaceae</taxon>
        <taxon>Phlyctema</taxon>
    </lineage>
</organism>
<accession>A0ABR4PP52</accession>
<comment type="caution">
    <text evidence="2">The sequence shown here is derived from an EMBL/GenBank/DDBJ whole genome shotgun (WGS) entry which is preliminary data.</text>
</comment>
<protein>
    <recommendedName>
        <fullName evidence="1">N-acetyltransferase domain-containing protein</fullName>
    </recommendedName>
</protein>
<reference evidence="2 3" key="1">
    <citation type="submission" date="2024-06" db="EMBL/GenBank/DDBJ databases">
        <title>Complete genome of Phlyctema vagabunda strain 19-DSS-EL-015.</title>
        <authorList>
            <person name="Fiorenzani C."/>
        </authorList>
    </citation>
    <scope>NUCLEOTIDE SEQUENCE [LARGE SCALE GENOMIC DNA]</scope>
    <source>
        <strain evidence="2 3">19-DSS-EL-015</strain>
    </source>
</reference>
<dbReference type="Proteomes" id="UP001629113">
    <property type="component" value="Unassembled WGS sequence"/>
</dbReference>
<dbReference type="CDD" id="cd04301">
    <property type="entry name" value="NAT_SF"/>
    <property type="match status" value="1"/>
</dbReference>
<dbReference type="Pfam" id="PF00583">
    <property type="entry name" value="Acetyltransf_1"/>
    <property type="match status" value="1"/>
</dbReference>
<gene>
    <name evidence="2" type="ORF">PVAG01_04394</name>
</gene>
<dbReference type="Gene3D" id="3.40.630.30">
    <property type="match status" value="1"/>
</dbReference>
<evidence type="ECO:0000313" key="2">
    <source>
        <dbReference type="EMBL" id="KAL3425113.1"/>
    </source>
</evidence>
<dbReference type="EMBL" id="JBFCZG010000003">
    <property type="protein sequence ID" value="KAL3425113.1"/>
    <property type="molecule type" value="Genomic_DNA"/>
</dbReference>
<name>A0ABR4PP52_9HELO</name>
<sequence length="254" mass="28412">MEKQLFEKFNGDLVTDSMLQDAASLFSENYGVWGEQAAETVGKFAKLGSRVRLSKELLRANYLPDNAKCTYVKVTVNNHLAGNVFSCIWTVDTKRICWVTQLVVDGDYRERGLASALLSQLKEEDIDAYGVMSSHPAACLAAAKAFGHSISTLQFDFMKRNAQVIMEASPIKYVKDANICGSLFTNEESNGLVSSVNTRFFVDHGEPLEALARVQEELDWPLGKLLDGHEFLLIIEARRRFFSRSLSASRRTKV</sequence>
<dbReference type="InterPro" id="IPR000182">
    <property type="entry name" value="GNAT_dom"/>
</dbReference>
<dbReference type="InterPro" id="IPR016181">
    <property type="entry name" value="Acyl_CoA_acyltransferase"/>
</dbReference>
<feature type="domain" description="N-acetyltransferase" evidence="1">
    <location>
        <begin position="60"/>
        <end position="124"/>
    </location>
</feature>
<dbReference type="SUPFAM" id="SSF55729">
    <property type="entry name" value="Acyl-CoA N-acyltransferases (Nat)"/>
    <property type="match status" value="1"/>
</dbReference>